<dbReference type="InterPro" id="IPR012677">
    <property type="entry name" value="Nucleotide-bd_a/b_plait_sf"/>
</dbReference>
<dbReference type="CDD" id="cd00165">
    <property type="entry name" value="S4"/>
    <property type="match status" value="1"/>
</dbReference>
<dbReference type="InterPro" id="IPR002942">
    <property type="entry name" value="S4_RNA-bd"/>
</dbReference>
<comment type="caution">
    <text evidence="3">The sequence shown here is derived from an EMBL/GenBank/DDBJ whole genome shotgun (WGS) entry which is preliminary data.</text>
</comment>
<evidence type="ECO:0000256" key="1">
    <source>
        <dbReference type="PROSITE-ProRule" id="PRU00182"/>
    </source>
</evidence>
<dbReference type="GO" id="GO:0003723">
    <property type="term" value="F:RNA binding"/>
    <property type="evidence" value="ECO:0007669"/>
    <property type="project" value="UniProtKB-KW"/>
</dbReference>
<dbReference type="Gene3D" id="3.30.70.330">
    <property type="match status" value="1"/>
</dbReference>
<proteinExistence type="predicted"/>
<dbReference type="InterPro" id="IPR036986">
    <property type="entry name" value="S4_RNA-bd_sf"/>
</dbReference>
<evidence type="ECO:0000313" key="3">
    <source>
        <dbReference type="EMBL" id="MCK0085989.1"/>
    </source>
</evidence>
<dbReference type="Gene3D" id="3.30.1370.160">
    <property type="match status" value="1"/>
</dbReference>
<dbReference type="Gene3D" id="3.10.290.10">
    <property type="entry name" value="RNA-binding S4 domain"/>
    <property type="match status" value="1"/>
</dbReference>
<dbReference type="AlphaFoldDB" id="A0AAW5F3Q0"/>
<name>A0AAW5F3Q0_CLOSY</name>
<evidence type="ECO:0000259" key="2">
    <source>
        <dbReference type="SMART" id="SM00363"/>
    </source>
</evidence>
<dbReference type="RefSeq" id="WP_024738195.1">
    <property type="nucleotide sequence ID" value="NZ_JAINVB010000001.1"/>
</dbReference>
<accession>A0AAW5F3Q0</accession>
<dbReference type="Proteomes" id="UP001203136">
    <property type="component" value="Unassembled WGS sequence"/>
</dbReference>
<dbReference type="SMART" id="SM00363">
    <property type="entry name" value="S4"/>
    <property type="match status" value="1"/>
</dbReference>
<dbReference type="SUPFAM" id="SSF55174">
    <property type="entry name" value="Alpha-L RNA-binding motif"/>
    <property type="match status" value="1"/>
</dbReference>
<keyword evidence="1" id="KW-0694">RNA-binding</keyword>
<organism evidence="3 4">
    <name type="scientific">Clostridium symbiosum</name>
    <name type="common">Bacteroides symbiosus</name>
    <dbReference type="NCBI Taxonomy" id="1512"/>
    <lineage>
        <taxon>Bacteria</taxon>
        <taxon>Bacillati</taxon>
        <taxon>Bacillota</taxon>
        <taxon>Clostridia</taxon>
        <taxon>Lachnospirales</taxon>
        <taxon>Lachnospiraceae</taxon>
        <taxon>Otoolea</taxon>
    </lineage>
</organism>
<dbReference type="PROSITE" id="PS50889">
    <property type="entry name" value="S4"/>
    <property type="match status" value="1"/>
</dbReference>
<feature type="domain" description="RNA-binding S4" evidence="2">
    <location>
        <begin position="175"/>
        <end position="232"/>
    </location>
</feature>
<gene>
    <name evidence="3" type="ORF">K5I21_08950</name>
</gene>
<reference evidence="3" key="1">
    <citation type="journal article" date="2022" name="Cell Host Microbe">
        <title>Colonization of the live biotherapeutic product VE303 and modulation of the microbiota and metabolites in healthy volunteers.</title>
        <authorList>
            <person name="Dsouza M."/>
            <person name="Menon R."/>
            <person name="Crossette E."/>
            <person name="Bhattarai S.K."/>
            <person name="Schneider J."/>
            <person name="Kim Y.G."/>
            <person name="Reddy S."/>
            <person name="Caballero S."/>
            <person name="Felix C."/>
            <person name="Cornacchione L."/>
            <person name="Hendrickson J."/>
            <person name="Watson A.R."/>
            <person name="Minot S.S."/>
            <person name="Greenfield N."/>
            <person name="Schopf L."/>
            <person name="Szabady R."/>
            <person name="Patarroyo J."/>
            <person name="Smith W."/>
            <person name="Harrison P."/>
            <person name="Kuijper E.J."/>
            <person name="Kelly C.P."/>
            <person name="Olle B."/>
            <person name="Bobilev D."/>
            <person name="Silber J.L."/>
            <person name="Bucci V."/>
            <person name="Roberts B."/>
            <person name="Faith J."/>
            <person name="Norman J.M."/>
        </authorList>
    </citation>
    <scope>NUCLEOTIDE SEQUENCE</scope>
    <source>
        <strain evidence="3">VE303-04</strain>
    </source>
</reference>
<protein>
    <submittedName>
        <fullName evidence="3">YlmH/Sll1252 family protein</fullName>
    </submittedName>
</protein>
<dbReference type="InterPro" id="IPR040591">
    <property type="entry name" value="RqcP2_RBD"/>
</dbReference>
<evidence type="ECO:0000313" key="4">
    <source>
        <dbReference type="Proteomes" id="UP001203136"/>
    </source>
</evidence>
<dbReference type="EMBL" id="JAINVB010000001">
    <property type="protein sequence ID" value="MCK0085989.1"/>
    <property type="molecule type" value="Genomic_DNA"/>
</dbReference>
<sequence length="251" mass="28055">MQDKDEQLLKKRISELAALCYQRDIRSYTDFLTLNEQTIFHSMKRTLPPVTWLMGGGYETAERKIVCFLPSYEDETADLSISILEAVPASPRFAEALTHRDFLGAIMNLGISRSCIGDILMNENGCFIFCLEKMAPFLIQELKMVRHTQVSCRPATQALAAAPNCETVSGSVASPRLDSVISLVFKTSRSKTLPFIEGERVFIDGRLCISPGRQLKEGEIISVRGLGKFRYTGAGNQTKKGRLFVNAEKYI</sequence>
<dbReference type="Pfam" id="PF17774">
    <property type="entry name" value="YlmH_RBD"/>
    <property type="match status" value="1"/>
</dbReference>